<feature type="region of interest" description="Disordered" evidence="1">
    <location>
        <begin position="46"/>
        <end position="67"/>
    </location>
</feature>
<proteinExistence type="predicted"/>
<name>A0A2T8KHI2_9POAL</name>
<reference evidence="2" key="1">
    <citation type="submission" date="2018-04" db="EMBL/GenBank/DDBJ databases">
        <title>WGS assembly of Panicum hallii.</title>
        <authorList>
            <person name="Lovell J."/>
            <person name="Jenkins J."/>
            <person name="Lowry D."/>
            <person name="Mamidi S."/>
            <person name="Sreedasyam A."/>
            <person name="Weng X."/>
            <person name="Barry K."/>
            <person name="Bonette J."/>
            <person name="Campitelli B."/>
            <person name="Daum C."/>
            <person name="Gordon S."/>
            <person name="Gould B."/>
            <person name="Lipzen A."/>
            <person name="Macqueen A."/>
            <person name="Palacio-Mejia J."/>
            <person name="Plott C."/>
            <person name="Shakirov E."/>
            <person name="Shu S."/>
            <person name="Yoshinaga Y."/>
            <person name="Zane M."/>
            <person name="Rokhsar D."/>
            <person name="Grimwood J."/>
            <person name="Schmutz J."/>
            <person name="Juenger T."/>
        </authorList>
    </citation>
    <scope>NUCLEOTIDE SEQUENCE [LARGE SCALE GENOMIC DNA]</scope>
    <source>
        <strain evidence="2">FIL2</strain>
    </source>
</reference>
<protein>
    <submittedName>
        <fullName evidence="2">Uncharacterized protein</fullName>
    </submittedName>
</protein>
<dbReference type="AlphaFoldDB" id="A0A2T8KHI2"/>
<dbReference type="Proteomes" id="UP000243499">
    <property type="component" value="Chromosome 3"/>
</dbReference>
<dbReference type="Gramene" id="PVH61637">
    <property type="protein sequence ID" value="PVH61637"/>
    <property type="gene ID" value="PAHAL_3G082600"/>
</dbReference>
<dbReference type="EMBL" id="CM008048">
    <property type="protein sequence ID" value="PVH61637.1"/>
    <property type="molecule type" value="Genomic_DNA"/>
</dbReference>
<evidence type="ECO:0000313" key="2">
    <source>
        <dbReference type="EMBL" id="PVH61637.1"/>
    </source>
</evidence>
<evidence type="ECO:0000256" key="1">
    <source>
        <dbReference type="SAM" id="MobiDB-lite"/>
    </source>
</evidence>
<organism evidence="2">
    <name type="scientific">Panicum hallii</name>
    <dbReference type="NCBI Taxonomy" id="206008"/>
    <lineage>
        <taxon>Eukaryota</taxon>
        <taxon>Viridiplantae</taxon>
        <taxon>Streptophyta</taxon>
        <taxon>Embryophyta</taxon>
        <taxon>Tracheophyta</taxon>
        <taxon>Spermatophyta</taxon>
        <taxon>Magnoliopsida</taxon>
        <taxon>Liliopsida</taxon>
        <taxon>Poales</taxon>
        <taxon>Poaceae</taxon>
        <taxon>PACMAD clade</taxon>
        <taxon>Panicoideae</taxon>
        <taxon>Panicodae</taxon>
        <taxon>Paniceae</taxon>
        <taxon>Panicinae</taxon>
        <taxon>Panicum</taxon>
        <taxon>Panicum sect. Panicum</taxon>
    </lineage>
</organism>
<accession>A0A2T8KHI2</accession>
<sequence length="115" mass="12829">MRAPPSSPAIARGLEPDDAAAAGRRTWRLSGSLCFLHGLASPRRELRPPLQLSPGAWNPTTRPRRRGELSGSLCFLHDRVLRLCGRLRPGSRAVPYRHDSEKRRVELKAKLAMTL</sequence>
<gene>
    <name evidence="2" type="ORF">PAHAL_3G082600</name>
</gene>